<accession>A0A511V5R2</accession>
<reference evidence="5 6" key="1">
    <citation type="submission" date="2019-07" db="EMBL/GenBank/DDBJ databases">
        <title>Whole genome shotgun sequence of Aneurinibacillus danicus NBRC 102444.</title>
        <authorList>
            <person name="Hosoyama A."/>
            <person name="Uohara A."/>
            <person name="Ohji S."/>
            <person name="Ichikawa N."/>
        </authorList>
    </citation>
    <scope>NUCLEOTIDE SEQUENCE [LARGE SCALE GENOMIC DNA]</scope>
    <source>
        <strain evidence="5 6">NBRC 102444</strain>
    </source>
</reference>
<dbReference type="SMART" id="SM00028">
    <property type="entry name" value="TPR"/>
    <property type="match status" value="7"/>
</dbReference>
<comment type="caution">
    <text evidence="5">The sequence shown here is derived from an EMBL/GenBank/DDBJ whole genome shotgun (WGS) entry which is preliminary data.</text>
</comment>
<protein>
    <submittedName>
        <fullName evidence="5">Uncharacterized protein</fullName>
    </submittedName>
</protein>
<organism evidence="5 6">
    <name type="scientific">Aneurinibacillus danicus</name>
    <dbReference type="NCBI Taxonomy" id="267746"/>
    <lineage>
        <taxon>Bacteria</taxon>
        <taxon>Bacillati</taxon>
        <taxon>Bacillota</taxon>
        <taxon>Bacilli</taxon>
        <taxon>Bacillales</taxon>
        <taxon>Paenibacillaceae</taxon>
        <taxon>Aneurinibacillus group</taxon>
        <taxon>Aneurinibacillus</taxon>
    </lineage>
</organism>
<evidence type="ECO:0000256" key="3">
    <source>
        <dbReference type="PROSITE-ProRule" id="PRU00339"/>
    </source>
</evidence>
<keyword evidence="2 3" id="KW-0802">TPR repeat</keyword>
<dbReference type="Proteomes" id="UP000321157">
    <property type="component" value="Unassembled WGS sequence"/>
</dbReference>
<feature type="repeat" description="TPR" evidence="3">
    <location>
        <begin position="104"/>
        <end position="137"/>
    </location>
</feature>
<dbReference type="SUPFAM" id="SSF48452">
    <property type="entry name" value="TPR-like"/>
    <property type="match status" value="2"/>
</dbReference>
<dbReference type="OrthoDB" id="2370959at2"/>
<evidence type="ECO:0000313" key="6">
    <source>
        <dbReference type="Proteomes" id="UP000321157"/>
    </source>
</evidence>
<dbReference type="InterPro" id="IPR019734">
    <property type="entry name" value="TPR_rpt"/>
</dbReference>
<dbReference type="AlphaFoldDB" id="A0A511V5R2"/>
<evidence type="ECO:0000256" key="4">
    <source>
        <dbReference type="SAM" id="MobiDB-lite"/>
    </source>
</evidence>
<feature type="compositionally biased region" description="Basic and acidic residues" evidence="4">
    <location>
        <begin position="80"/>
        <end position="92"/>
    </location>
</feature>
<dbReference type="InterPro" id="IPR050498">
    <property type="entry name" value="Ycf3"/>
</dbReference>
<dbReference type="InterPro" id="IPR011990">
    <property type="entry name" value="TPR-like_helical_dom_sf"/>
</dbReference>
<feature type="region of interest" description="Disordered" evidence="4">
    <location>
        <begin position="68"/>
        <end position="92"/>
    </location>
</feature>
<dbReference type="EMBL" id="BJXX01000069">
    <property type="protein sequence ID" value="GEN34270.1"/>
    <property type="molecule type" value="Genomic_DNA"/>
</dbReference>
<evidence type="ECO:0000313" key="5">
    <source>
        <dbReference type="EMBL" id="GEN34270.1"/>
    </source>
</evidence>
<proteinExistence type="predicted"/>
<evidence type="ECO:0000256" key="2">
    <source>
        <dbReference type="ARBA" id="ARBA00022803"/>
    </source>
</evidence>
<gene>
    <name evidence="5" type="ORF">ADA01nite_17300</name>
</gene>
<dbReference type="PANTHER" id="PTHR44858:SF1">
    <property type="entry name" value="UDP-N-ACETYLGLUCOSAMINE--PEPTIDE N-ACETYLGLUCOSAMINYLTRANSFERASE SPINDLY-RELATED"/>
    <property type="match status" value="1"/>
</dbReference>
<keyword evidence="1" id="KW-0677">Repeat</keyword>
<dbReference type="PANTHER" id="PTHR44858">
    <property type="entry name" value="TETRATRICOPEPTIDE REPEAT PROTEIN 6"/>
    <property type="match status" value="1"/>
</dbReference>
<keyword evidence="6" id="KW-1185">Reference proteome</keyword>
<feature type="repeat" description="TPR" evidence="3">
    <location>
        <begin position="175"/>
        <end position="208"/>
    </location>
</feature>
<dbReference type="Pfam" id="PF13432">
    <property type="entry name" value="TPR_16"/>
    <property type="match status" value="2"/>
</dbReference>
<dbReference type="Gene3D" id="1.25.40.10">
    <property type="entry name" value="Tetratricopeptide repeat domain"/>
    <property type="match status" value="2"/>
</dbReference>
<sequence length="476" mass="53852">MLLSHYFAALTDQIEKVKACMASAPEAEKVKLYNTVLQLRQISDQIVEDWLEFEEKLVEAQRMFEQEESGHATLPSVSPHKAESKGEKKPEDQDVEEILLPYALAAKFRQGQGYFTLSMYREAVESFSRVLEEAPDVTVARLYLAFGFFMSRRLDVAYRQFRLLTETCDNAFICAASYNALGSIAVLEGHPEQGVSWFERALRTFPDLTDAGYNRALTLYHLRRYEEAAQAALSLLNNESDDVEVLLLASTCHAANGRENEAYALLKRAESFAYRAKQRKAIACTYERLGRFADAARCYQTLLPDYRNDASVWHGLGWSLWQAEQGDRVIPYLKYALTLAPEQPDYACSYAWVLLSQGETERAARVFEHTAQRHDHALSRAGLAYAYLKQHRIAEAQGLVNELLAAKDGHIQALGHYLQGRVLLDQGKREEALTHFSASHAAGVIRESGLYAGLVHYIDGAPEEAYKRWKEFMPAL</sequence>
<dbReference type="RefSeq" id="WP_146809551.1">
    <property type="nucleotide sequence ID" value="NZ_BJXX01000069.1"/>
</dbReference>
<name>A0A511V5R2_9BACL</name>
<evidence type="ECO:0000256" key="1">
    <source>
        <dbReference type="ARBA" id="ARBA00022737"/>
    </source>
</evidence>
<dbReference type="PROSITE" id="PS50005">
    <property type="entry name" value="TPR"/>
    <property type="match status" value="2"/>
</dbReference>